<keyword evidence="2" id="KW-1185">Reference proteome</keyword>
<dbReference type="Proteomes" id="UP000694865">
    <property type="component" value="Unplaced"/>
</dbReference>
<evidence type="ECO:0000313" key="3">
    <source>
        <dbReference type="RefSeq" id="XP_002736689.1"/>
    </source>
</evidence>
<dbReference type="PANTHER" id="PTHR32055:SF1">
    <property type="entry name" value="INTEGRIN BETA-1-BINDING PROTEIN 1"/>
    <property type="match status" value="1"/>
</dbReference>
<dbReference type="RefSeq" id="XP_002736689.1">
    <property type="nucleotide sequence ID" value="XM_002736643.2"/>
</dbReference>
<evidence type="ECO:0000313" key="2">
    <source>
        <dbReference type="Proteomes" id="UP000694865"/>
    </source>
</evidence>
<protein>
    <submittedName>
        <fullName evidence="3">Integrin beta-1-binding protein 1-like</fullName>
    </submittedName>
</protein>
<dbReference type="GeneID" id="100375227"/>
<dbReference type="Gene3D" id="6.20.360.10">
    <property type="match status" value="1"/>
</dbReference>
<accession>A0ABM0GSY9</accession>
<sequence length="248" mass="28054">MSTCCCALIFKGKKSKKRDHNGSTDSIVRQGSFSGSQHSDLNNDRHGRKKSKLVKPTEDRVQRVDEELCHRTRPSPSLHESEQSKSSSNNGVIDLSTDFRVQVLGLLENVQGLDHSQEDHMDLINTLDRAKMNGQLSLSTQEEDFVILTLSKYGLKVTELYPPSPKVVRKRYPLTDIIRIVNFEDPLNQSLLAVKIGRVGDDVYDCLIFQCPNQEQAIEICKTLTKIFDAICEIEVLESDLSEKYKTL</sequence>
<organism evidence="2 3">
    <name type="scientific">Saccoglossus kowalevskii</name>
    <name type="common">Acorn worm</name>
    <dbReference type="NCBI Taxonomy" id="10224"/>
    <lineage>
        <taxon>Eukaryota</taxon>
        <taxon>Metazoa</taxon>
        <taxon>Hemichordata</taxon>
        <taxon>Enteropneusta</taxon>
        <taxon>Harrimaniidae</taxon>
        <taxon>Saccoglossus</taxon>
    </lineage>
</organism>
<reference evidence="3" key="1">
    <citation type="submission" date="2025-08" db="UniProtKB">
        <authorList>
            <consortium name="RefSeq"/>
        </authorList>
    </citation>
    <scope>IDENTIFICATION</scope>
    <source>
        <tissue evidence="3">Testes</tissue>
    </source>
</reference>
<feature type="compositionally biased region" description="Basic and acidic residues" evidence="1">
    <location>
        <begin position="55"/>
        <end position="70"/>
    </location>
</feature>
<proteinExistence type="predicted"/>
<gene>
    <name evidence="3" type="primary">LOC100375227</name>
</gene>
<name>A0ABM0GSY9_SACKO</name>
<feature type="compositionally biased region" description="Polar residues" evidence="1">
    <location>
        <begin position="23"/>
        <end position="40"/>
    </location>
</feature>
<dbReference type="InterPro" id="IPR019517">
    <property type="entry name" value="Integrin-bd_ICAP-1"/>
</dbReference>
<feature type="region of interest" description="Disordered" evidence="1">
    <location>
        <begin position="16"/>
        <end position="91"/>
    </location>
</feature>
<evidence type="ECO:0000256" key="1">
    <source>
        <dbReference type="SAM" id="MobiDB-lite"/>
    </source>
</evidence>
<dbReference type="Pfam" id="PF10480">
    <property type="entry name" value="ICAP-1_inte_bdg"/>
    <property type="match status" value="1"/>
</dbReference>
<dbReference type="PANTHER" id="PTHR32055">
    <property type="entry name" value="INTEGRIN BETA-1-BINDING PROTEIN 1"/>
    <property type="match status" value="1"/>
</dbReference>
<dbReference type="CDD" id="cd13163">
    <property type="entry name" value="PTB_ICAP1"/>
    <property type="match status" value="1"/>
</dbReference>